<comment type="caution">
    <text evidence="3">The sequence shown here is derived from an EMBL/GenBank/DDBJ whole genome shotgun (WGS) entry which is preliminary data.</text>
</comment>
<dbReference type="STRING" id="94208.A0A2S4KWZ2"/>
<dbReference type="PANTHER" id="PTHR13847:SF129">
    <property type="entry name" value="FAD DEPENDENT OXIDOREDUCTASE"/>
    <property type="match status" value="1"/>
</dbReference>
<evidence type="ECO:0000313" key="4">
    <source>
        <dbReference type="Proteomes" id="UP000237481"/>
    </source>
</evidence>
<protein>
    <submittedName>
        <fullName evidence="3">Oxidoreductase OrdL</fullName>
    </submittedName>
</protein>
<dbReference type="GO" id="GO:0005737">
    <property type="term" value="C:cytoplasm"/>
    <property type="evidence" value="ECO:0007669"/>
    <property type="project" value="TreeGrafter"/>
</dbReference>
<keyword evidence="4" id="KW-1185">Reference proteome</keyword>
<gene>
    <name evidence="3" type="ORF">TPAR_05133</name>
</gene>
<dbReference type="EMBL" id="PKSG01000496">
    <property type="protein sequence ID" value="POR34677.1"/>
    <property type="molecule type" value="Genomic_DNA"/>
</dbReference>
<feature type="domain" description="FAD dependent oxidoreductase" evidence="2">
    <location>
        <begin position="45"/>
        <end position="423"/>
    </location>
</feature>
<dbReference type="PANTHER" id="PTHR13847">
    <property type="entry name" value="SARCOSINE DEHYDROGENASE-RELATED"/>
    <property type="match status" value="1"/>
</dbReference>
<dbReference type="InterPro" id="IPR036188">
    <property type="entry name" value="FAD/NAD-bd_sf"/>
</dbReference>
<dbReference type="Gene3D" id="3.50.50.60">
    <property type="entry name" value="FAD/NAD(P)-binding domain"/>
    <property type="match status" value="1"/>
</dbReference>
<dbReference type="OrthoDB" id="429143at2759"/>
<organism evidence="3 4">
    <name type="scientific">Tolypocladium paradoxum</name>
    <dbReference type="NCBI Taxonomy" id="94208"/>
    <lineage>
        <taxon>Eukaryota</taxon>
        <taxon>Fungi</taxon>
        <taxon>Dikarya</taxon>
        <taxon>Ascomycota</taxon>
        <taxon>Pezizomycotina</taxon>
        <taxon>Sordariomycetes</taxon>
        <taxon>Hypocreomycetidae</taxon>
        <taxon>Hypocreales</taxon>
        <taxon>Ophiocordycipitaceae</taxon>
        <taxon>Tolypocladium</taxon>
    </lineage>
</organism>
<name>A0A2S4KWZ2_9HYPO</name>
<dbReference type="SUPFAM" id="SSF51905">
    <property type="entry name" value="FAD/NAD(P)-binding domain"/>
    <property type="match status" value="1"/>
</dbReference>
<reference evidence="3 4" key="1">
    <citation type="submission" date="2018-01" db="EMBL/GenBank/DDBJ databases">
        <title>Harnessing the power of phylogenomics to disentangle the directionality and signatures of interkingdom host jumping in the parasitic fungal genus Tolypocladium.</title>
        <authorList>
            <person name="Quandt C.A."/>
            <person name="Patterson W."/>
            <person name="Spatafora J.W."/>
        </authorList>
    </citation>
    <scope>NUCLEOTIDE SEQUENCE [LARGE SCALE GENOMIC DNA]</scope>
    <source>
        <strain evidence="3 4">NRBC 100945</strain>
    </source>
</reference>
<dbReference type="InterPro" id="IPR006076">
    <property type="entry name" value="FAD-dep_OxRdtase"/>
</dbReference>
<sequence>MTGLTLQASQAGLPTPNSTHSFWHREPSAALLGHRTTERLPATADVVIVGSGITGTFAARELATGGRGVLLLEAREACWGATGRNGGHCQPGVWNNKPSIARFELATFDFIKHLIADNDIHCDWEVVGGVHAFFSQEVLDAAEEQIRRLQQHPDLKDKAVLLDKHRLGQYRVPDAIGAVYQPNAAKCWPYKLVAWVLERLLRDHSADEFNLQTKTPVTHLQRTASSWIVHTERGQVAAKNVLLASNAYTSYLLPKLTGLIVPVRGQVCALQPPEGATLLPHSYVWLSNNTDDYLIQRGGENRESSSSSDKFLIFGGERLAVAGGQEGIYRDDEVDPVVGQHLHHGLYSAVKLRPPNEDEETELRASYEWTGIMGYSRDGHPWVGPVPAGLGGVEGADGLWISAGYTGHGMPVAARCGIAVAEMILGRERGVEVPEEFVASDKRAEAARLMELPRTIKDKLKMLAD</sequence>
<dbReference type="Gene3D" id="3.30.9.10">
    <property type="entry name" value="D-Amino Acid Oxidase, subunit A, domain 2"/>
    <property type="match status" value="1"/>
</dbReference>
<evidence type="ECO:0000313" key="3">
    <source>
        <dbReference type="EMBL" id="POR34677.1"/>
    </source>
</evidence>
<dbReference type="Pfam" id="PF01266">
    <property type="entry name" value="DAO"/>
    <property type="match status" value="1"/>
</dbReference>
<dbReference type="Proteomes" id="UP000237481">
    <property type="component" value="Unassembled WGS sequence"/>
</dbReference>
<proteinExistence type="predicted"/>
<evidence type="ECO:0000256" key="1">
    <source>
        <dbReference type="SAM" id="MobiDB-lite"/>
    </source>
</evidence>
<accession>A0A2S4KWZ2</accession>
<feature type="region of interest" description="Disordered" evidence="1">
    <location>
        <begin position="1"/>
        <end position="20"/>
    </location>
</feature>
<dbReference type="AlphaFoldDB" id="A0A2S4KWZ2"/>
<evidence type="ECO:0000259" key="2">
    <source>
        <dbReference type="Pfam" id="PF01266"/>
    </source>
</evidence>